<feature type="compositionally biased region" description="Polar residues" evidence="5">
    <location>
        <begin position="258"/>
        <end position="269"/>
    </location>
</feature>
<dbReference type="PROSITE" id="PS50888">
    <property type="entry name" value="BHLH"/>
    <property type="match status" value="1"/>
</dbReference>
<evidence type="ECO:0000313" key="7">
    <source>
        <dbReference type="EMBL" id="KAF5933801.1"/>
    </source>
</evidence>
<feature type="region of interest" description="Disordered" evidence="5">
    <location>
        <begin position="623"/>
        <end position="666"/>
    </location>
</feature>
<dbReference type="Gene3D" id="4.10.280.10">
    <property type="entry name" value="Helix-loop-helix DNA-binding domain"/>
    <property type="match status" value="1"/>
</dbReference>
<dbReference type="SUPFAM" id="SSF47459">
    <property type="entry name" value="HLH, helix-loop-helix DNA-binding domain"/>
    <property type="match status" value="1"/>
</dbReference>
<dbReference type="InterPro" id="IPR044295">
    <property type="entry name" value="BIM1/2/3"/>
</dbReference>
<sequence length="666" mass="72732">MELPQPRPFGAEGRKSTHDFLSLYSPVQDPKPSQGGYLKTHDFLQPLERLGKNIAKEENTVEITKLEKPLLPAPPPPSSGGEHLLPGGIGTYSISHISYFNQRFLKPEAPTILTVAEASSTDRNNDENSNCSSYTGSGFTLWEESVAAAVTKKGKTGKENITGDRHVPRAVAVAVTVTVAVAVAVAGCKGRSITVTSFPGNTLDSLLTFFPGDMNIAETGVKMGGRQGGQWTTSSERPSQSSSNNTTTTTNHRNPTTIFSSQPQKNQSFMDMLKSAKGAHDEDDDDDDEFVLKKEPSPHLKRTKDLIFLTDDLTVTVAAEGGKSTDHKPNTPRSKHSATEQRRRSKINDRHVQPNPISISRIVFIKLFRLNETRVVLISVFQMLRELIPHSDQKRDKASFLLEVIEYIQYLQEKVHKYEGSYQGWNQEPPKLMPWQRNSHQPAEVFMDQSQATNSGSCPALMFAAKFDEDNIIGSPTNPRNGQNAVESDMSTVTTVKAIDHHSGLTNKAVPLPVPVQPNIFTPSGSGTAMAPIPARVKSDIENLTSQPQSQFWQGRSCPTDCAVASNKLKEQELTIESGRISISSVYSQGLLNTLTQALQSCGVDLSQASISVQIDLGKRATSRLPASTSTVKDNDIHSSNPAMARSRGATSGEESDQALKRLKKS</sequence>
<dbReference type="GO" id="GO:0005634">
    <property type="term" value="C:nucleus"/>
    <property type="evidence" value="ECO:0007669"/>
    <property type="project" value="UniProtKB-SubCell"/>
</dbReference>
<keyword evidence="2" id="KW-0805">Transcription regulation</keyword>
<evidence type="ECO:0000256" key="3">
    <source>
        <dbReference type="ARBA" id="ARBA00023163"/>
    </source>
</evidence>
<dbReference type="PANTHER" id="PTHR46412:SF3">
    <property type="entry name" value="TRANSCRIPTION FACTOR BIM1"/>
    <property type="match status" value="1"/>
</dbReference>
<protein>
    <recommendedName>
        <fullName evidence="6">BHLH domain-containing protein</fullName>
    </recommendedName>
</protein>
<dbReference type="Pfam" id="PF00010">
    <property type="entry name" value="HLH"/>
    <property type="match status" value="1"/>
</dbReference>
<comment type="subcellular location">
    <subcellularLocation>
        <location evidence="1">Nucleus</location>
    </subcellularLocation>
</comment>
<evidence type="ECO:0000313" key="8">
    <source>
        <dbReference type="Proteomes" id="UP000593564"/>
    </source>
</evidence>
<dbReference type="CDD" id="cd11453">
    <property type="entry name" value="bHLH_AtBIM_like"/>
    <property type="match status" value="1"/>
</dbReference>
<dbReference type="GO" id="GO:0046983">
    <property type="term" value="F:protein dimerization activity"/>
    <property type="evidence" value="ECO:0007669"/>
    <property type="project" value="InterPro"/>
</dbReference>
<feature type="compositionally biased region" description="Low complexity" evidence="5">
    <location>
        <begin position="234"/>
        <end position="257"/>
    </location>
</feature>
<reference evidence="7 8" key="2">
    <citation type="submission" date="2020-07" db="EMBL/GenBank/DDBJ databases">
        <title>Genome assembly of wild tea tree DASZ reveals pedigree and selection history of tea varieties.</title>
        <authorList>
            <person name="Zhang W."/>
        </authorList>
    </citation>
    <scope>NUCLEOTIDE SEQUENCE [LARGE SCALE GENOMIC DNA]</scope>
    <source>
        <strain evidence="8">cv. G240</strain>
        <tissue evidence="7">Leaf</tissue>
    </source>
</reference>
<dbReference type="GO" id="GO:0003700">
    <property type="term" value="F:DNA-binding transcription factor activity"/>
    <property type="evidence" value="ECO:0007669"/>
    <property type="project" value="InterPro"/>
</dbReference>
<dbReference type="EMBL" id="JACBKZ010000014">
    <property type="protein sequence ID" value="KAF5933801.1"/>
    <property type="molecule type" value="Genomic_DNA"/>
</dbReference>
<dbReference type="SMART" id="SM00353">
    <property type="entry name" value="HLH"/>
    <property type="match status" value="1"/>
</dbReference>
<evidence type="ECO:0000259" key="6">
    <source>
        <dbReference type="PROSITE" id="PS50888"/>
    </source>
</evidence>
<feature type="domain" description="BHLH" evidence="6">
    <location>
        <begin position="331"/>
        <end position="411"/>
    </location>
</feature>
<name>A0A7J7G0S7_CAMSI</name>
<dbReference type="InterPro" id="IPR036638">
    <property type="entry name" value="HLH_DNA-bd_sf"/>
</dbReference>
<keyword evidence="3" id="KW-0804">Transcription</keyword>
<comment type="caution">
    <text evidence="7">The sequence shown here is derived from an EMBL/GenBank/DDBJ whole genome shotgun (WGS) entry which is preliminary data.</text>
</comment>
<evidence type="ECO:0000256" key="5">
    <source>
        <dbReference type="SAM" id="MobiDB-lite"/>
    </source>
</evidence>
<keyword evidence="4" id="KW-0539">Nucleus</keyword>
<dbReference type="PANTHER" id="PTHR46412">
    <property type="entry name" value="BES1-INTERACTING MYC-LIKE PROTEIN"/>
    <property type="match status" value="1"/>
</dbReference>
<evidence type="ECO:0000256" key="4">
    <source>
        <dbReference type="ARBA" id="ARBA00023242"/>
    </source>
</evidence>
<organism evidence="7 8">
    <name type="scientific">Camellia sinensis</name>
    <name type="common">Tea plant</name>
    <name type="synonym">Thea sinensis</name>
    <dbReference type="NCBI Taxonomy" id="4442"/>
    <lineage>
        <taxon>Eukaryota</taxon>
        <taxon>Viridiplantae</taxon>
        <taxon>Streptophyta</taxon>
        <taxon>Embryophyta</taxon>
        <taxon>Tracheophyta</taxon>
        <taxon>Spermatophyta</taxon>
        <taxon>Magnoliopsida</taxon>
        <taxon>eudicotyledons</taxon>
        <taxon>Gunneridae</taxon>
        <taxon>Pentapetalae</taxon>
        <taxon>asterids</taxon>
        <taxon>Ericales</taxon>
        <taxon>Theaceae</taxon>
        <taxon>Camellia</taxon>
    </lineage>
</organism>
<dbReference type="Proteomes" id="UP000593564">
    <property type="component" value="Unassembled WGS sequence"/>
</dbReference>
<feature type="compositionally biased region" description="Polar residues" evidence="5">
    <location>
        <begin position="625"/>
        <end position="642"/>
    </location>
</feature>
<proteinExistence type="predicted"/>
<feature type="region of interest" description="Disordered" evidence="5">
    <location>
        <begin position="220"/>
        <end position="296"/>
    </location>
</feature>
<dbReference type="GO" id="GO:0006351">
    <property type="term" value="P:DNA-templated transcription"/>
    <property type="evidence" value="ECO:0007669"/>
    <property type="project" value="InterPro"/>
</dbReference>
<evidence type="ECO:0000256" key="2">
    <source>
        <dbReference type="ARBA" id="ARBA00023015"/>
    </source>
</evidence>
<dbReference type="AlphaFoldDB" id="A0A7J7G0S7"/>
<gene>
    <name evidence="7" type="ORF">HYC85_029972</name>
</gene>
<feature type="compositionally biased region" description="Basic and acidic residues" evidence="5">
    <location>
        <begin position="337"/>
        <end position="351"/>
    </location>
</feature>
<reference evidence="8" key="1">
    <citation type="journal article" date="2020" name="Nat. Commun.">
        <title>Genome assembly of wild tea tree DASZ reveals pedigree and selection history of tea varieties.</title>
        <authorList>
            <person name="Zhang W."/>
            <person name="Zhang Y."/>
            <person name="Qiu H."/>
            <person name="Guo Y."/>
            <person name="Wan H."/>
            <person name="Zhang X."/>
            <person name="Scossa F."/>
            <person name="Alseekh S."/>
            <person name="Zhang Q."/>
            <person name="Wang P."/>
            <person name="Xu L."/>
            <person name="Schmidt M.H."/>
            <person name="Jia X."/>
            <person name="Li D."/>
            <person name="Zhu A."/>
            <person name="Guo F."/>
            <person name="Chen W."/>
            <person name="Ni D."/>
            <person name="Usadel B."/>
            <person name="Fernie A.R."/>
            <person name="Wen W."/>
        </authorList>
    </citation>
    <scope>NUCLEOTIDE SEQUENCE [LARGE SCALE GENOMIC DNA]</scope>
    <source>
        <strain evidence="8">cv. G240</strain>
    </source>
</reference>
<accession>A0A7J7G0S7</accession>
<dbReference type="InterPro" id="IPR011598">
    <property type="entry name" value="bHLH_dom"/>
</dbReference>
<feature type="region of interest" description="Disordered" evidence="5">
    <location>
        <begin position="320"/>
        <end position="351"/>
    </location>
</feature>
<keyword evidence="8" id="KW-1185">Reference proteome</keyword>
<evidence type="ECO:0000256" key="1">
    <source>
        <dbReference type="ARBA" id="ARBA00004123"/>
    </source>
</evidence>